<dbReference type="InterPro" id="IPR019734">
    <property type="entry name" value="TPR_rpt"/>
</dbReference>
<dbReference type="PANTHER" id="PTHR43228:SF1">
    <property type="entry name" value="TWO-COMPONENT RESPONSE REGULATOR ARR22"/>
    <property type="match status" value="1"/>
</dbReference>
<evidence type="ECO:0000259" key="2">
    <source>
        <dbReference type="PROSITE" id="PS50110"/>
    </source>
</evidence>
<feature type="domain" description="Response regulatory" evidence="2">
    <location>
        <begin position="9"/>
        <end position="128"/>
    </location>
</feature>
<comment type="caution">
    <text evidence="3">The sequence shown here is derived from an EMBL/GenBank/DDBJ whole genome shotgun (WGS) entry which is preliminary data.</text>
</comment>
<dbReference type="Gene3D" id="1.25.40.10">
    <property type="entry name" value="Tetratricopeptide repeat domain"/>
    <property type="match status" value="3"/>
</dbReference>
<name>A0A557S1Z6_9GAMM</name>
<evidence type="ECO:0000313" key="4">
    <source>
        <dbReference type="Proteomes" id="UP000316649"/>
    </source>
</evidence>
<sequence>MTHKIEQLNFLIVDDYGDMRGVLRNMLQSFGVANIDSVANGREAIAHIEAKRYDVILCDYNLGDGRDGQQILEEIRARKLIGVSSIFVMITAENTRLMVMGAVEYEPDSYLTKPFTKDLLAQRLERLLNRKADLLEIENAIDHKEYELANVMLDKRIAENPRNVNEFIKLKAELCIKAGAYDQAEAIYSDVLVQRDIAWARLGIGKAYYGNRRFDDAKRVFEGLLEGNERFMAAYDWLAKTQLALDEPQKAQKVLETATAHSAKAIVRQRALGELALSNHDEKVAEHAFSQAIHLGRHSIYKHPSIYANLAKAKATTTNGEAGLRVLRDLKKAFKGDKEADLYSSMTEAVLQEDMGNGERARTCMINAHELYKELGTRAAPELALDMARSCSKMGETERAHELLQQAVKNNHSDETFLKQVGSTLADLGLSDDPNALIADIKKGIVRLNNRGVELAKVGKLDEAMLLFEEAVEGMPGNKVVNLNAARIFMLQMKKSGIDPKRLDQVREYLTRVRQMDSENRTLHKMERMLKQLLSGS</sequence>
<dbReference type="Pfam" id="PF13432">
    <property type="entry name" value="TPR_16"/>
    <property type="match status" value="1"/>
</dbReference>
<dbReference type="AlphaFoldDB" id="A0A557S1Z6"/>
<gene>
    <name evidence="3" type="ORF">FHP88_14130</name>
</gene>
<dbReference type="CDD" id="cd17589">
    <property type="entry name" value="REC_TPR"/>
    <property type="match status" value="1"/>
</dbReference>
<organism evidence="3 4">
    <name type="scientific">Sedimenticola selenatireducens</name>
    <dbReference type="NCBI Taxonomy" id="191960"/>
    <lineage>
        <taxon>Bacteria</taxon>
        <taxon>Pseudomonadati</taxon>
        <taxon>Pseudomonadota</taxon>
        <taxon>Gammaproteobacteria</taxon>
        <taxon>Chromatiales</taxon>
        <taxon>Sedimenticolaceae</taxon>
        <taxon>Sedimenticola</taxon>
    </lineage>
</organism>
<accession>A0A557S1Z6</accession>
<feature type="modified residue" description="4-aspartylphosphate" evidence="1">
    <location>
        <position position="59"/>
    </location>
</feature>
<dbReference type="Pfam" id="PF00072">
    <property type="entry name" value="Response_reg"/>
    <property type="match status" value="1"/>
</dbReference>
<dbReference type="Proteomes" id="UP000316649">
    <property type="component" value="Unassembled WGS sequence"/>
</dbReference>
<dbReference type="SUPFAM" id="SSF48452">
    <property type="entry name" value="TPR-like"/>
    <property type="match status" value="2"/>
</dbReference>
<dbReference type="SMART" id="SM00448">
    <property type="entry name" value="REC"/>
    <property type="match status" value="1"/>
</dbReference>
<evidence type="ECO:0000256" key="1">
    <source>
        <dbReference type="PROSITE-ProRule" id="PRU00169"/>
    </source>
</evidence>
<dbReference type="Gene3D" id="3.40.50.2300">
    <property type="match status" value="1"/>
</dbReference>
<dbReference type="SMART" id="SM00028">
    <property type="entry name" value="TPR"/>
    <property type="match status" value="3"/>
</dbReference>
<dbReference type="InterPro" id="IPR052048">
    <property type="entry name" value="ST_Response_Regulator"/>
</dbReference>
<keyword evidence="4" id="KW-1185">Reference proteome</keyword>
<dbReference type="SUPFAM" id="SSF52172">
    <property type="entry name" value="CheY-like"/>
    <property type="match status" value="1"/>
</dbReference>
<dbReference type="InterPro" id="IPR011006">
    <property type="entry name" value="CheY-like_superfamily"/>
</dbReference>
<dbReference type="OrthoDB" id="7298659at2"/>
<protein>
    <submittedName>
        <fullName evidence="3">Response regulator</fullName>
    </submittedName>
</protein>
<keyword evidence="1" id="KW-0597">Phosphoprotein</keyword>
<dbReference type="EMBL" id="VMNH01000021">
    <property type="protein sequence ID" value="TVO71455.1"/>
    <property type="molecule type" value="Genomic_DNA"/>
</dbReference>
<dbReference type="InterPro" id="IPR011990">
    <property type="entry name" value="TPR-like_helical_dom_sf"/>
</dbReference>
<dbReference type="RefSeq" id="WP_144359740.1">
    <property type="nucleotide sequence ID" value="NZ_VMNH01000021.1"/>
</dbReference>
<dbReference type="InterPro" id="IPR001789">
    <property type="entry name" value="Sig_transdc_resp-reg_receiver"/>
</dbReference>
<reference evidence="3 4" key="1">
    <citation type="submission" date="2019-07" db="EMBL/GenBank/DDBJ databases">
        <title>The pathways for chlorine oxyanion respiration interact through the shared metabolite chlorate.</title>
        <authorList>
            <person name="Barnum T.P."/>
            <person name="Cheng Y."/>
            <person name="Hill K.A."/>
            <person name="Lucas L.N."/>
            <person name="Carlson H.K."/>
            <person name="Coates J.D."/>
        </authorList>
    </citation>
    <scope>NUCLEOTIDE SEQUENCE [LARGE SCALE GENOMIC DNA]</scope>
    <source>
        <strain evidence="3 4">BK-1</strain>
    </source>
</reference>
<dbReference type="PROSITE" id="PS50110">
    <property type="entry name" value="RESPONSE_REGULATORY"/>
    <property type="match status" value="1"/>
</dbReference>
<evidence type="ECO:0000313" key="3">
    <source>
        <dbReference type="EMBL" id="TVO71455.1"/>
    </source>
</evidence>
<dbReference type="PANTHER" id="PTHR43228">
    <property type="entry name" value="TWO-COMPONENT RESPONSE REGULATOR"/>
    <property type="match status" value="1"/>
</dbReference>
<proteinExistence type="predicted"/>
<dbReference type="GO" id="GO:0000160">
    <property type="term" value="P:phosphorelay signal transduction system"/>
    <property type="evidence" value="ECO:0007669"/>
    <property type="project" value="InterPro"/>
</dbReference>